<dbReference type="AlphaFoldDB" id="A0A382RJD6"/>
<protein>
    <recommendedName>
        <fullName evidence="3">3-keto-disaccharide hydrolase domain-containing protein</fullName>
    </recommendedName>
</protein>
<organism evidence="2">
    <name type="scientific">marine metagenome</name>
    <dbReference type="NCBI Taxonomy" id="408172"/>
    <lineage>
        <taxon>unclassified sequences</taxon>
        <taxon>metagenomes</taxon>
        <taxon>ecological metagenomes</taxon>
    </lineage>
</organism>
<evidence type="ECO:0000313" key="2">
    <source>
        <dbReference type="EMBL" id="SVC97814.1"/>
    </source>
</evidence>
<feature type="non-terminal residue" evidence="2">
    <location>
        <position position="1"/>
    </location>
</feature>
<gene>
    <name evidence="2" type="ORF">METZ01_LOCUS350668</name>
</gene>
<evidence type="ECO:0000256" key="1">
    <source>
        <dbReference type="SAM" id="MobiDB-lite"/>
    </source>
</evidence>
<feature type="region of interest" description="Disordered" evidence="1">
    <location>
        <begin position="77"/>
        <end position="107"/>
    </location>
</feature>
<evidence type="ECO:0008006" key="3">
    <source>
        <dbReference type="Google" id="ProtNLM"/>
    </source>
</evidence>
<reference evidence="2" key="1">
    <citation type="submission" date="2018-05" db="EMBL/GenBank/DDBJ databases">
        <authorList>
            <person name="Lanie J.A."/>
            <person name="Ng W.-L."/>
            <person name="Kazmierczak K.M."/>
            <person name="Andrzejewski T.M."/>
            <person name="Davidsen T.M."/>
            <person name="Wayne K.J."/>
            <person name="Tettelin H."/>
            <person name="Glass J.I."/>
            <person name="Rusch D."/>
            <person name="Podicherti R."/>
            <person name="Tsui H.-C.T."/>
            <person name="Winkler M.E."/>
        </authorList>
    </citation>
    <scope>NUCLEOTIDE SEQUENCE</scope>
</reference>
<dbReference type="EMBL" id="UINC01122169">
    <property type="protein sequence ID" value="SVC97814.1"/>
    <property type="molecule type" value="Genomic_DNA"/>
</dbReference>
<feature type="non-terminal residue" evidence="2">
    <location>
        <position position="320"/>
    </location>
</feature>
<accession>A0A382RJD6</accession>
<feature type="compositionally biased region" description="Basic and acidic residues" evidence="1">
    <location>
        <begin position="78"/>
        <end position="95"/>
    </location>
</feature>
<proteinExistence type="predicted"/>
<sequence>VFDNHLDIKTYLHLRGDPKNPDTNRVMQAGVPAVLSSFAPKIKPVQLPVYAYAPASRDYVRTTHLASARAAVGAAQKELAEARKKAANAPKEKPKPNPKPKPPLPTPKFAVKDDFSKLNAELWEVVGKGWKFKDGAAHQTTATRETERLVLRPKMPRDFELTCRYTHTGGSTYKSVTFRFDVSADRKYANYVYTSAHAPGPKLHVAYTRGGASTYPPDGLVAQPIAIGKPYILRLAVRDRLVNVWLNGKFQIAYTLPDRKPGGRLELSGFDATVAFDDVSIRALPADVKLAESKNKAPEFKAASSVEIIEGKLAAAEAKV</sequence>
<name>A0A382RJD6_9ZZZZ</name>
<dbReference type="Gene3D" id="2.60.120.560">
    <property type="entry name" value="Exo-inulinase, domain 1"/>
    <property type="match status" value="1"/>
</dbReference>
<feature type="compositionally biased region" description="Pro residues" evidence="1">
    <location>
        <begin position="97"/>
        <end position="106"/>
    </location>
</feature>